<sequence>MGRRPHRRLPAVSVAGPAGPASLAVARSPQPRTIATVQPDATRRSEDAPSDRAASAARTTVRPLATTTPDPAPATAGPPPGADPSARPPLRRRAWAWLQHYLRRFSTTGLVLALLFFCYSLTPSLIPRAWYYQALITGMSMVGGYGIGAFVEWFALKVGLRIRWSPRVSRIAWWVLGAATLVLVPLFLVLGARWQHELRALFGMPEQAPANDVVVVFVAVLVALAVLQVARALRRVAQWVSLLVDNVVPKPVARFLSGLIVAVVVVLLFNGVIWAGVLHMLNNVYATANEKIDPDLTPPTSPDRSGSPGSGSSWESLGAEGRRFVALGPTQAELTEFAAGGDVIDPADVREPIRVYAGLDPAGDLEATAQRVVDELDRTNAWDRSVLVVATTTGTGWVDPGMSSSLELMHGGDTAIASMQYSYLPSWISFVGDRSTPPDAGKALYEAVYQAWSAQPADSRPQLMAFGISLGSFGAQGAFSGLQDMTTRTDGAMFVGTPNFTPNWTYFTTNRDPGSLEYSPVYEEGRQVRWGTEVSSAANVWDVPGTWETPRVVYVQHASDGVTWWSPTTLWSEPDWMREPRGPDVLDAVEWRPFVTFWQLTGDLFVAAASDIPPGHGHVYYLEYADGWSALNAPDGWDDADTARLKDLMRAEQTTVESSTS</sequence>
<dbReference type="EMBL" id="JACSPN010000008">
    <property type="protein sequence ID" value="MBE7700310.1"/>
    <property type="molecule type" value="Genomic_DNA"/>
</dbReference>
<protein>
    <submittedName>
        <fullName evidence="5">Alpha/beta-hydrolase family protein</fullName>
    </submittedName>
</protein>
<feature type="transmembrane region" description="Helical" evidence="2">
    <location>
        <begin position="255"/>
        <end position="281"/>
    </location>
</feature>
<evidence type="ECO:0000313" key="5">
    <source>
        <dbReference type="EMBL" id="MBE7700310.1"/>
    </source>
</evidence>
<feature type="region of interest" description="Disordered" evidence="1">
    <location>
        <begin position="1"/>
        <end position="87"/>
    </location>
</feature>
<evidence type="ECO:0000259" key="4">
    <source>
        <dbReference type="Pfam" id="PF15420"/>
    </source>
</evidence>
<evidence type="ECO:0000256" key="2">
    <source>
        <dbReference type="SAM" id="Phobius"/>
    </source>
</evidence>
<dbReference type="Pfam" id="PF10081">
    <property type="entry name" value="Abhydrolase_9"/>
    <property type="match status" value="1"/>
</dbReference>
<feature type="region of interest" description="Disordered" evidence="1">
    <location>
        <begin position="291"/>
        <end position="315"/>
    </location>
</feature>
<organism evidence="5 6">
    <name type="scientific">Oerskovia douganii</name>
    <dbReference type="NCBI Taxonomy" id="2762210"/>
    <lineage>
        <taxon>Bacteria</taxon>
        <taxon>Bacillati</taxon>
        <taxon>Actinomycetota</taxon>
        <taxon>Actinomycetes</taxon>
        <taxon>Micrococcales</taxon>
        <taxon>Cellulomonadaceae</taxon>
        <taxon>Oerskovia</taxon>
    </lineage>
</organism>
<evidence type="ECO:0000259" key="3">
    <source>
        <dbReference type="Pfam" id="PF10081"/>
    </source>
</evidence>
<accession>A0A9D5U9C7</accession>
<dbReference type="InterPro" id="IPR027788">
    <property type="entry name" value="Alpha/beta-hydrolase_N_dom"/>
</dbReference>
<feature type="transmembrane region" description="Helical" evidence="2">
    <location>
        <begin position="171"/>
        <end position="194"/>
    </location>
</feature>
<dbReference type="Proteomes" id="UP000822993">
    <property type="component" value="Unassembled WGS sequence"/>
</dbReference>
<feature type="transmembrane region" description="Helical" evidence="2">
    <location>
        <begin position="214"/>
        <end position="234"/>
    </location>
</feature>
<feature type="compositionally biased region" description="Pro residues" evidence="1">
    <location>
        <begin position="70"/>
        <end position="82"/>
    </location>
</feature>
<feature type="transmembrane region" description="Helical" evidence="2">
    <location>
        <begin position="134"/>
        <end position="159"/>
    </location>
</feature>
<dbReference type="Pfam" id="PF15420">
    <property type="entry name" value="Abhydrolase_9_N"/>
    <property type="match status" value="1"/>
</dbReference>
<dbReference type="InterPro" id="IPR027787">
    <property type="entry name" value="Alpha/beta-hydrolase_catalytic"/>
</dbReference>
<evidence type="ECO:0000313" key="6">
    <source>
        <dbReference type="Proteomes" id="UP000822993"/>
    </source>
</evidence>
<gene>
    <name evidence="5" type="ORF">H9623_08335</name>
</gene>
<feature type="domain" description="Alpha/beta-hydrolase N-terminal" evidence="4">
    <location>
        <begin position="121"/>
        <end position="329"/>
    </location>
</feature>
<keyword evidence="2" id="KW-0812">Transmembrane</keyword>
<reference evidence="5 6" key="1">
    <citation type="submission" date="2020-08" db="EMBL/GenBank/DDBJ databases">
        <title>A Genomic Blueprint of the Chicken Gut Microbiome.</title>
        <authorList>
            <person name="Gilroy R."/>
            <person name="Ravi A."/>
            <person name="Getino M."/>
            <person name="Pursley I."/>
            <person name="Horton D.L."/>
            <person name="Alikhan N.-F."/>
            <person name="Baker D."/>
            <person name="Gharbi K."/>
            <person name="Hall N."/>
            <person name="Watson M."/>
            <person name="Adriaenssens E.M."/>
            <person name="Foster-Nyarko E."/>
            <person name="Jarju S."/>
            <person name="Secka A."/>
            <person name="Antonio M."/>
            <person name="Oren A."/>
            <person name="Chaudhuri R."/>
            <person name="La Ragione R.M."/>
            <person name="Hildebrand F."/>
            <person name="Pallen M.J."/>
        </authorList>
    </citation>
    <scope>NUCLEOTIDE SEQUENCE [LARGE SCALE GENOMIC DNA]</scope>
    <source>
        <strain evidence="5 6">Sa1BUA8</strain>
    </source>
</reference>
<name>A0A9D5U9C7_9CELL</name>
<feature type="transmembrane region" description="Helical" evidence="2">
    <location>
        <begin position="101"/>
        <end position="122"/>
    </location>
</feature>
<evidence type="ECO:0000256" key="1">
    <source>
        <dbReference type="SAM" id="MobiDB-lite"/>
    </source>
</evidence>
<feature type="compositionally biased region" description="Low complexity" evidence="1">
    <location>
        <begin position="302"/>
        <end position="315"/>
    </location>
</feature>
<keyword evidence="6" id="KW-1185">Reference proteome</keyword>
<feature type="compositionally biased region" description="Low complexity" evidence="1">
    <location>
        <begin position="10"/>
        <end position="22"/>
    </location>
</feature>
<feature type="compositionally biased region" description="Low complexity" evidence="1">
    <location>
        <begin position="51"/>
        <end position="69"/>
    </location>
</feature>
<keyword evidence="2" id="KW-0472">Membrane</keyword>
<dbReference type="AlphaFoldDB" id="A0A9D5U9C7"/>
<proteinExistence type="predicted"/>
<keyword evidence="2" id="KW-1133">Transmembrane helix</keyword>
<feature type="compositionally biased region" description="Basic and acidic residues" evidence="1">
    <location>
        <begin position="41"/>
        <end position="50"/>
    </location>
</feature>
<feature type="domain" description="Alpha/beta-hydrolase catalytic" evidence="3">
    <location>
        <begin position="353"/>
        <end position="645"/>
    </location>
</feature>
<comment type="caution">
    <text evidence="5">The sequence shown here is derived from an EMBL/GenBank/DDBJ whole genome shotgun (WGS) entry which is preliminary data.</text>
</comment>